<comment type="function">
    <text evidence="7">Catalyzes the N-acylation of UDP-3-O-acylglucosamine using 3-hydroxyacyl-ACP as the acyl donor. Is involved in the biosynthesis of lipid A, a phosphorylated glycolipid that anchors the lipopolysaccharide to the outer membrane of the cell.</text>
</comment>
<evidence type="ECO:0000256" key="5">
    <source>
        <dbReference type="ARBA" id="ARBA00023098"/>
    </source>
</evidence>
<dbReference type="EMBL" id="JBHTJV010000013">
    <property type="protein sequence ID" value="MFD0917507.1"/>
    <property type="molecule type" value="Genomic_DNA"/>
</dbReference>
<feature type="coiled-coil region" evidence="8">
    <location>
        <begin position="328"/>
        <end position="355"/>
    </location>
</feature>
<protein>
    <recommendedName>
        <fullName evidence="7">UDP-3-O-acylglucosamine N-acyltransferase</fullName>
        <ecNumber evidence="7">2.3.1.191</ecNumber>
    </recommendedName>
</protein>
<dbReference type="Pfam" id="PF00132">
    <property type="entry name" value="Hexapep"/>
    <property type="match status" value="1"/>
</dbReference>
<evidence type="ECO:0000256" key="8">
    <source>
        <dbReference type="SAM" id="Coils"/>
    </source>
</evidence>
<dbReference type="SUPFAM" id="SSF51161">
    <property type="entry name" value="Trimeric LpxA-like enzymes"/>
    <property type="match status" value="1"/>
</dbReference>
<comment type="subunit">
    <text evidence="7">Homotrimer.</text>
</comment>
<keyword evidence="5 7" id="KW-0443">Lipid metabolism</keyword>
<gene>
    <name evidence="7 10" type="primary">lpxD</name>
    <name evidence="10" type="ORF">ACFQ14_13940</name>
</gene>
<sequence>MAEGISFFDAPAPITLGELAPLIGCTLASDDISGVSVLSVAPIEAAAAGALTFLSNAKYIASLNDTGASAVICSASHAERVSATVSVLISDDPYRSFARAVGLMFPSGMRPQPFSTKAGVSPQAHVDPTAEIEDGAIIEAGAVIGAKARIGAGSLIGPTAIVGPNVHIGRNSSICGGVSVVHSIIGDRVIVHNGARLGCDGFGFSMGAGGHLKIPQIGRVVVQDDVEIGANTTIDRGANRDTIIGEGTKIDNQVMIGHNVQIGRHCVIVAQSGIAGSAELGDYVVLGGKCAVNGHVKIGSGAQIAGLSGVSENVAPGMQLGGVPARPIKIWMREIARLKREARAAEGDRKSKEGNRDE</sequence>
<proteinExistence type="inferred from homology"/>
<evidence type="ECO:0000259" key="9">
    <source>
        <dbReference type="Pfam" id="PF04613"/>
    </source>
</evidence>
<keyword evidence="1 7" id="KW-0444">Lipid biosynthesis</keyword>
<evidence type="ECO:0000313" key="10">
    <source>
        <dbReference type="EMBL" id="MFD0917507.1"/>
    </source>
</evidence>
<organism evidence="10 11">
    <name type="scientific">Pseudahrensia aquimaris</name>
    <dbReference type="NCBI Taxonomy" id="744461"/>
    <lineage>
        <taxon>Bacteria</taxon>
        <taxon>Pseudomonadati</taxon>
        <taxon>Pseudomonadota</taxon>
        <taxon>Alphaproteobacteria</taxon>
        <taxon>Hyphomicrobiales</taxon>
        <taxon>Ahrensiaceae</taxon>
        <taxon>Pseudahrensia</taxon>
    </lineage>
</organism>
<reference evidence="11" key="1">
    <citation type="journal article" date="2019" name="Int. J. Syst. Evol. Microbiol.">
        <title>The Global Catalogue of Microorganisms (GCM) 10K type strain sequencing project: providing services to taxonomists for standard genome sequencing and annotation.</title>
        <authorList>
            <consortium name="The Broad Institute Genomics Platform"/>
            <consortium name="The Broad Institute Genome Sequencing Center for Infectious Disease"/>
            <person name="Wu L."/>
            <person name="Ma J."/>
        </authorList>
    </citation>
    <scope>NUCLEOTIDE SEQUENCE [LARGE SCALE GENOMIC DNA]</scope>
    <source>
        <strain evidence="11">CCUG 60023</strain>
    </source>
</reference>
<comment type="similarity">
    <text evidence="7">Belongs to the transferase hexapeptide repeat family. LpxD subfamily.</text>
</comment>
<evidence type="ECO:0000256" key="7">
    <source>
        <dbReference type="HAMAP-Rule" id="MF_00523"/>
    </source>
</evidence>
<evidence type="ECO:0000256" key="6">
    <source>
        <dbReference type="ARBA" id="ARBA00023315"/>
    </source>
</evidence>
<name>A0ABW3FG85_9HYPH</name>
<dbReference type="Proteomes" id="UP001597101">
    <property type="component" value="Unassembled WGS sequence"/>
</dbReference>
<evidence type="ECO:0000313" key="11">
    <source>
        <dbReference type="Proteomes" id="UP001597101"/>
    </source>
</evidence>
<dbReference type="HAMAP" id="MF_00523">
    <property type="entry name" value="LpxD"/>
    <property type="match status" value="1"/>
</dbReference>
<dbReference type="InterPro" id="IPR020573">
    <property type="entry name" value="UDP_GlcNAc_AcTrfase_non-rep"/>
</dbReference>
<evidence type="ECO:0000256" key="1">
    <source>
        <dbReference type="ARBA" id="ARBA00022516"/>
    </source>
</evidence>
<dbReference type="Gene3D" id="3.40.1390.10">
    <property type="entry name" value="MurE/MurF, N-terminal domain"/>
    <property type="match status" value="1"/>
</dbReference>
<keyword evidence="4 7" id="KW-0677">Repeat</keyword>
<dbReference type="PROSITE" id="PS00101">
    <property type="entry name" value="HEXAPEP_TRANSFERASES"/>
    <property type="match status" value="1"/>
</dbReference>
<keyword evidence="6 7" id="KW-0012">Acyltransferase</keyword>
<feature type="active site" description="Proton acceptor" evidence="7">
    <location>
        <position position="258"/>
    </location>
</feature>
<dbReference type="InterPro" id="IPR011004">
    <property type="entry name" value="Trimer_LpxA-like_sf"/>
</dbReference>
<keyword evidence="2 7" id="KW-0441">Lipid A biosynthesis</keyword>
<dbReference type="CDD" id="cd03352">
    <property type="entry name" value="LbH_LpxD"/>
    <property type="match status" value="1"/>
</dbReference>
<comment type="caution">
    <text evidence="10">The sequence shown here is derived from an EMBL/GenBank/DDBJ whole genome shotgun (WGS) entry which is preliminary data.</text>
</comment>
<dbReference type="InterPro" id="IPR018357">
    <property type="entry name" value="Hexapep_transf_CS"/>
</dbReference>
<dbReference type="NCBIfam" id="NF002060">
    <property type="entry name" value="PRK00892.1"/>
    <property type="match status" value="1"/>
</dbReference>
<dbReference type="InterPro" id="IPR007691">
    <property type="entry name" value="LpxD"/>
</dbReference>
<dbReference type="PANTHER" id="PTHR43378">
    <property type="entry name" value="UDP-3-O-ACYLGLUCOSAMINE N-ACYLTRANSFERASE"/>
    <property type="match status" value="1"/>
</dbReference>
<dbReference type="NCBIfam" id="TIGR01853">
    <property type="entry name" value="lipid_A_lpxD"/>
    <property type="match status" value="1"/>
</dbReference>
<comment type="catalytic activity">
    <reaction evidence="7">
        <text>a UDP-3-O-[(3R)-3-hydroxyacyl]-alpha-D-glucosamine + a (3R)-hydroxyacyl-[ACP] = a UDP-2-N,3-O-bis[(3R)-3-hydroxyacyl]-alpha-D-glucosamine + holo-[ACP] + H(+)</text>
        <dbReference type="Rhea" id="RHEA:53836"/>
        <dbReference type="Rhea" id="RHEA-COMP:9685"/>
        <dbReference type="Rhea" id="RHEA-COMP:9945"/>
        <dbReference type="ChEBI" id="CHEBI:15378"/>
        <dbReference type="ChEBI" id="CHEBI:64479"/>
        <dbReference type="ChEBI" id="CHEBI:78827"/>
        <dbReference type="ChEBI" id="CHEBI:137740"/>
        <dbReference type="ChEBI" id="CHEBI:137748"/>
        <dbReference type="EC" id="2.3.1.191"/>
    </reaction>
</comment>
<evidence type="ECO:0000256" key="3">
    <source>
        <dbReference type="ARBA" id="ARBA00022679"/>
    </source>
</evidence>
<comment type="pathway">
    <text evidence="7">Bacterial outer membrane biogenesis; LPS lipid A biosynthesis.</text>
</comment>
<accession>A0ABW3FG85</accession>
<dbReference type="Gene3D" id="2.160.10.10">
    <property type="entry name" value="Hexapeptide repeat proteins"/>
    <property type="match status" value="1"/>
</dbReference>
<keyword evidence="11" id="KW-1185">Reference proteome</keyword>
<dbReference type="PANTHER" id="PTHR43378:SF2">
    <property type="entry name" value="UDP-3-O-ACYLGLUCOSAMINE N-ACYLTRANSFERASE 1, MITOCHONDRIAL-RELATED"/>
    <property type="match status" value="1"/>
</dbReference>
<dbReference type="InterPro" id="IPR001451">
    <property type="entry name" value="Hexapep"/>
</dbReference>
<dbReference type="Pfam" id="PF04613">
    <property type="entry name" value="LpxD"/>
    <property type="match status" value="1"/>
</dbReference>
<dbReference type="RefSeq" id="WP_377213366.1">
    <property type="nucleotide sequence ID" value="NZ_JBHTJV010000013.1"/>
</dbReference>
<evidence type="ECO:0000256" key="4">
    <source>
        <dbReference type="ARBA" id="ARBA00022737"/>
    </source>
</evidence>
<evidence type="ECO:0000256" key="2">
    <source>
        <dbReference type="ARBA" id="ARBA00022556"/>
    </source>
</evidence>
<feature type="domain" description="UDP-3-O-[3-hydroxymyristoyl] glucosamine N-acyltransferase non-repeat region" evidence="9">
    <location>
        <begin position="36"/>
        <end position="101"/>
    </location>
</feature>
<dbReference type="GO" id="GO:0103118">
    <property type="term" value="F:UDP-3-O-[(3R)-3-hydroxyacyl]-glucosamine N-acyltransferase activity"/>
    <property type="evidence" value="ECO:0007669"/>
    <property type="project" value="UniProtKB-EC"/>
</dbReference>
<dbReference type="EC" id="2.3.1.191" evidence="7"/>
<keyword evidence="8" id="KW-0175">Coiled coil</keyword>
<keyword evidence="3 7" id="KW-0808">Transferase</keyword>